<sequence length="328" mass="35524">MKRTFFVGGIIYLIVGLGFQPSVTSVQAETPLKAKPVINNSKKPSPTAKQPQIELLNPGTGAKQQLRFKPPVKFKQAAIMTMNMDMAMSIAGEALPAFKQPATVMTLQTAVTKIAPNGDIHYEFSYSDVDFVGDTNLPPQVLNTVRSQIQKIRGIKGSAIVDNRGYTKKANLVLPTGLDPNLKQMMQQMSNSLEQLSSPLPQQAVGIGSRWRVTSTVNINGMNLKQIATYQLVNLKNGVATFNIGVEQLASPSQKLTTPGLPPGVTLTLKSYSGKGQGQAIVPLNKLMPIRSTMSLRSNSVMTQKNPGSLEETPINQKLSMTMSIESK</sequence>
<name>A0A433N5M9_CHLFR</name>
<gene>
    <name evidence="1" type="ORF">PCC6912_41350</name>
</gene>
<dbReference type="EMBL" id="RSCJ01000019">
    <property type="protein sequence ID" value="RUR76731.1"/>
    <property type="molecule type" value="Genomic_DNA"/>
</dbReference>
<organism evidence="1 2">
    <name type="scientific">Chlorogloeopsis fritschii PCC 6912</name>
    <dbReference type="NCBI Taxonomy" id="211165"/>
    <lineage>
        <taxon>Bacteria</taxon>
        <taxon>Bacillati</taxon>
        <taxon>Cyanobacteriota</taxon>
        <taxon>Cyanophyceae</taxon>
        <taxon>Nostocales</taxon>
        <taxon>Chlorogloeopsidaceae</taxon>
        <taxon>Chlorogloeopsis</taxon>
    </lineage>
</organism>
<dbReference type="OrthoDB" id="573653at2"/>
<comment type="caution">
    <text evidence="1">The sequence shown here is derived from an EMBL/GenBank/DDBJ whole genome shotgun (WGS) entry which is preliminary data.</text>
</comment>
<evidence type="ECO:0000313" key="2">
    <source>
        <dbReference type="Proteomes" id="UP000268857"/>
    </source>
</evidence>
<keyword evidence="2" id="KW-1185">Reference proteome</keyword>
<proteinExistence type="predicted"/>
<reference evidence="1 2" key="1">
    <citation type="journal article" date="2019" name="Genome Biol. Evol.">
        <title>Day and night: Metabolic profiles and evolutionary relationships of six axenic non-marine cyanobacteria.</title>
        <authorList>
            <person name="Will S.E."/>
            <person name="Henke P."/>
            <person name="Boedeker C."/>
            <person name="Huang S."/>
            <person name="Brinkmann H."/>
            <person name="Rohde M."/>
            <person name="Jarek M."/>
            <person name="Friedl T."/>
            <person name="Seufert S."/>
            <person name="Schumacher M."/>
            <person name="Overmann J."/>
            <person name="Neumann-Schaal M."/>
            <person name="Petersen J."/>
        </authorList>
    </citation>
    <scope>NUCLEOTIDE SEQUENCE [LARGE SCALE GENOMIC DNA]</scope>
    <source>
        <strain evidence="1 2">PCC 6912</strain>
    </source>
</reference>
<dbReference type="Proteomes" id="UP000268857">
    <property type="component" value="Unassembled WGS sequence"/>
</dbReference>
<accession>A0A433N5M9</accession>
<dbReference type="AlphaFoldDB" id="A0A433N5M9"/>
<evidence type="ECO:0000313" key="1">
    <source>
        <dbReference type="EMBL" id="RUR76731.1"/>
    </source>
</evidence>
<dbReference type="InterPro" id="IPR046230">
    <property type="entry name" value="DUF6263"/>
</dbReference>
<dbReference type="RefSeq" id="WP_016876374.1">
    <property type="nucleotide sequence ID" value="NZ_AJLN01000074.1"/>
</dbReference>
<dbReference type="Pfam" id="PF19777">
    <property type="entry name" value="DUF6263"/>
    <property type="match status" value="1"/>
</dbReference>
<protein>
    <submittedName>
        <fullName evidence="1">Uncharacterized protein</fullName>
    </submittedName>
</protein>